<name>A0ABP6PXM4_9ACTN</name>
<dbReference type="EMBL" id="BAAAUU010000049">
    <property type="protein sequence ID" value="GAA3191078.1"/>
    <property type="molecule type" value="Genomic_DNA"/>
</dbReference>
<comment type="caution">
    <text evidence="1">The sequence shown here is derived from an EMBL/GenBank/DDBJ whole genome shotgun (WGS) entry which is preliminary data.</text>
</comment>
<evidence type="ECO:0000313" key="2">
    <source>
        <dbReference type="Proteomes" id="UP001501404"/>
    </source>
</evidence>
<evidence type="ECO:0000313" key="1">
    <source>
        <dbReference type="EMBL" id="GAA3191078.1"/>
    </source>
</evidence>
<evidence type="ECO:0008006" key="3">
    <source>
        <dbReference type="Google" id="ProtNLM"/>
    </source>
</evidence>
<accession>A0ABP6PXM4</accession>
<sequence length="254" mass="27251">MRRLAGLSWSTIGLFVLSGCSQEAPDHTISSQAEALIAVGENDELSELGIDDAELALTSALDGLESASSLSISAAVKSNELFQLTKLEYDIDTGAFTGRISVLENSEMLEFNIIRTHGLTWVEAPREYWILAGYDADGAADAEGMNVVFEKSSGDSLAQQYDYGALAQSLSLEDFSSEDYEGQYTVSSSTEWFRFSWPLGGEDVFLDVPDSTADTRAVSLVSTAQGAVSVVSIEFSEAPIDVDAPAPETVLDSR</sequence>
<organism evidence="1 2">
    <name type="scientific">Actinocorallia glomerata</name>
    <dbReference type="NCBI Taxonomy" id="46203"/>
    <lineage>
        <taxon>Bacteria</taxon>
        <taxon>Bacillati</taxon>
        <taxon>Actinomycetota</taxon>
        <taxon>Actinomycetes</taxon>
        <taxon>Streptosporangiales</taxon>
        <taxon>Thermomonosporaceae</taxon>
        <taxon>Actinocorallia</taxon>
    </lineage>
</organism>
<dbReference type="PROSITE" id="PS51257">
    <property type="entry name" value="PROKAR_LIPOPROTEIN"/>
    <property type="match status" value="1"/>
</dbReference>
<dbReference type="Proteomes" id="UP001501404">
    <property type="component" value="Unassembled WGS sequence"/>
</dbReference>
<protein>
    <recommendedName>
        <fullName evidence="3">Lipoprotein</fullName>
    </recommendedName>
</protein>
<proteinExistence type="predicted"/>
<reference evidence="2" key="1">
    <citation type="journal article" date="2019" name="Int. J. Syst. Evol. Microbiol.">
        <title>The Global Catalogue of Microorganisms (GCM) 10K type strain sequencing project: providing services to taxonomists for standard genome sequencing and annotation.</title>
        <authorList>
            <consortium name="The Broad Institute Genomics Platform"/>
            <consortium name="The Broad Institute Genome Sequencing Center for Infectious Disease"/>
            <person name="Wu L."/>
            <person name="Ma J."/>
        </authorList>
    </citation>
    <scope>NUCLEOTIDE SEQUENCE [LARGE SCALE GENOMIC DNA]</scope>
    <source>
        <strain evidence="2">JCM 9376</strain>
    </source>
</reference>
<gene>
    <name evidence="1" type="ORF">GCM10010467_30130</name>
</gene>
<keyword evidence="2" id="KW-1185">Reference proteome</keyword>